<name>A0AAV2ILI7_LYMST</name>
<accession>A0AAV2ILI7</accession>
<organism evidence="3 4">
    <name type="scientific">Lymnaea stagnalis</name>
    <name type="common">Great pond snail</name>
    <name type="synonym">Helix stagnalis</name>
    <dbReference type="NCBI Taxonomy" id="6523"/>
    <lineage>
        <taxon>Eukaryota</taxon>
        <taxon>Metazoa</taxon>
        <taxon>Spiralia</taxon>
        <taxon>Lophotrochozoa</taxon>
        <taxon>Mollusca</taxon>
        <taxon>Gastropoda</taxon>
        <taxon>Heterobranchia</taxon>
        <taxon>Euthyneura</taxon>
        <taxon>Panpulmonata</taxon>
        <taxon>Hygrophila</taxon>
        <taxon>Lymnaeoidea</taxon>
        <taxon>Lymnaeidae</taxon>
        <taxon>Lymnaea</taxon>
    </lineage>
</organism>
<evidence type="ECO:0000313" key="3">
    <source>
        <dbReference type="EMBL" id="CAL1547865.1"/>
    </source>
</evidence>
<keyword evidence="2" id="KW-0732">Signal</keyword>
<feature type="chain" id="PRO_5043561941" evidence="2">
    <location>
        <begin position="23"/>
        <end position="305"/>
    </location>
</feature>
<comment type="caution">
    <text evidence="3">The sequence shown here is derived from an EMBL/GenBank/DDBJ whole genome shotgun (WGS) entry which is preliminary data.</text>
</comment>
<proteinExistence type="predicted"/>
<feature type="coiled-coil region" evidence="1">
    <location>
        <begin position="219"/>
        <end position="246"/>
    </location>
</feature>
<evidence type="ECO:0000313" key="4">
    <source>
        <dbReference type="Proteomes" id="UP001497497"/>
    </source>
</evidence>
<keyword evidence="1" id="KW-0175">Coiled coil</keyword>
<sequence length="305" mass="33662">MNGLILVIVAMATLCFRAGAFGSVLKFETNPTVIHQILTKQLQLRCSVSENILWPHNRQAMTSSTDYYYDWTTAIRSQPATTTTLVSAIPTQASPTELPNLQPYSLSDRADVFHVTSIIVSKVISGRKETVASVTPFDGAVAEGFYVGRVKVEGSGAPSTVSGEQAYLQLTWDSPVAEQAGLYTCELFALNQEKHSVYLSTSIRVDATEPNISDLVKYIIVHDNTIADLQRENRELRSEVMDLRVNLSMYTYYEMMSLKHQVELLTLNVSLHDLELNMILDGLAAHENTTAPNTTVALKTTPVAS</sequence>
<dbReference type="AlphaFoldDB" id="A0AAV2ILI7"/>
<dbReference type="Proteomes" id="UP001497497">
    <property type="component" value="Unassembled WGS sequence"/>
</dbReference>
<evidence type="ECO:0000256" key="1">
    <source>
        <dbReference type="SAM" id="Coils"/>
    </source>
</evidence>
<protein>
    <submittedName>
        <fullName evidence="3">Uncharacterized protein</fullName>
    </submittedName>
</protein>
<dbReference type="EMBL" id="CAXITT010001086">
    <property type="protein sequence ID" value="CAL1547865.1"/>
    <property type="molecule type" value="Genomic_DNA"/>
</dbReference>
<reference evidence="3 4" key="1">
    <citation type="submission" date="2024-04" db="EMBL/GenBank/DDBJ databases">
        <authorList>
            <consortium name="Genoscope - CEA"/>
            <person name="William W."/>
        </authorList>
    </citation>
    <scope>NUCLEOTIDE SEQUENCE [LARGE SCALE GENOMIC DNA]</scope>
</reference>
<gene>
    <name evidence="3" type="ORF">GSLYS_00021182001</name>
</gene>
<evidence type="ECO:0000256" key="2">
    <source>
        <dbReference type="SAM" id="SignalP"/>
    </source>
</evidence>
<keyword evidence="4" id="KW-1185">Reference proteome</keyword>
<feature type="signal peptide" evidence="2">
    <location>
        <begin position="1"/>
        <end position="22"/>
    </location>
</feature>